<name>A0A853M5I1_9MYCO</name>
<dbReference type="GO" id="GO:0050518">
    <property type="term" value="F:2-C-methyl-D-erythritol 4-phosphate cytidylyltransferase activity"/>
    <property type="evidence" value="ECO:0007669"/>
    <property type="project" value="UniProtKB-UniRule"/>
</dbReference>
<evidence type="ECO:0000256" key="2">
    <source>
        <dbReference type="ARBA" id="ARBA00004787"/>
    </source>
</evidence>
<dbReference type="EMBL" id="LZLG01000022">
    <property type="protein sequence ID" value="OBJ63570.1"/>
    <property type="molecule type" value="Genomic_DNA"/>
</dbReference>
<dbReference type="Gene3D" id="3.90.550.10">
    <property type="entry name" value="Spore Coat Polysaccharide Biosynthesis Protein SpsA, Chain A"/>
    <property type="match status" value="1"/>
</dbReference>
<feature type="site" description="Transition state stabilizer" evidence="7">
    <location>
        <position position="23"/>
    </location>
</feature>
<comment type="catalytic activity">
    <reaction evidence="1 7">
        <text>2-C-methyl-D-erythritol 4-phosphate + CTP + H(+) = 4-CDP-2-C-methyl-D-erythritol + diphosphate</text>
        <dbReference type="Rhea" id="RHEA:13429"/>
        <dbReference type="ChEBI" id="CHEBI:15378"/>
        <dbReference type="ChEBI" id="CHEBI:33019"/>
        <dbReference type="ChEBI" id="CHEBI:37563"/>
        <dbReference type="ChEBI" id="CHEBI:57823"/>
        <dbReference type="ChEBI" id="CHEBI:58262"/>
        <dbReference type="EC" id="2.7.7.60"/>
    </reaction>
</comment>
<keyword evidence="6 7" id="KW-0414">Isoprene biosynthesis</keyword>
<dbReference type="HAMAP" id="MF_00108">
    <property type="entry name" value="IspD"/>
    <property type="match status" value="1"/>
</dbReference>
<comment type="function">
    <text evidence="7">Catalyzes the formation of 4-diphosphocytidyl-2-C-methyl-D-erythritol from CTP and 2-C-methyl-D-erythritol 4-phosphate (MEP).</text>
</comment>
<gene>
    <name evidence="7" type="primary">ispD</name>
    <name evidence="8" type="ORF">A5628_23000</name>
</gene>
<dbReference type="CDD" id="cd02516">
    <property type="entry name" value="CDP-ME_synthetase"/>
    <property type="match status" value="1"/>
</dbReference>
<dbReference type="FunFam" id="3.90.550.10:FF:000003">
    <property type="entry name" value="2-C-methyl-D-erythritol 4-phosphate cytidylyltransferase"/>
    <property type="match status" value="1"/>
</dbReference>
<feature type="site" description="Transition state stabilizer" evidence="7">
    <location>
        <position position="30"/>
    </location>
</feature>
<keyword evidence="5 7" id="KW-0548">Nucleotidyltransferase</keyword>
<evidence type="ECO:0000256" key="5">
    <source>
        <dbReference type="ARBA" id="ARBA00022695"/>
    </source>
</evidence>
<dbReference type="NCBIfam" id="TIGR00453">
    <property type="entry name" value="ispD"/>
    <property type="match status" value="1"/>
</dbReference>
<dbReference type="InterPro" id="IPR029044">
    <property type="entry name" value="Nucleotide-diphossugar_trans"/>
</dbReference>
<proteinExistence type="inferred from homology"/>
<dbReference type="Proteomes" id="UP000093894">
    <property type="component" value="Unassembled WGS sequence"/>
</dbReference>
<dbReference type="Pfam" id="PF01128">
    <property type="entry name" value="IspD"/>
    <property type="match status" value="1"/>
</dbReference>
<dbReference type="RefSeq" id="WP_065052744.1">
    <property type="nucleotide sequence ID" value="NZ_LZKW01000113.1"/>
</dbReference>
<evidence type="ECO:0000313" key="9">
    <source>
        <dbReference type="Proteomes" id="UP000093894"/>
    </source>
</evidence>
<evidence type="ECO:0000313" key="8">
    <source>
        <dbReference type="EMBL" id="OBJ63570.1"/>
    </source>
</evidence>
<dbReference type="InterPro" id="IPR034683">
    <property type="entry name" value="IspD/TarI"/>
</dbReference>
<evidence type="ECO:0000256" key="7">
    <source>
        <dbReference type="HAMAP-Rule" id="MF_00108"/>
    </source>
</evidence>
<dbReference type="PANTHER" id="PTHR32125">
    <property type="entry name" value="2-C-METHYL-D-ERYTHRITOL 4-PHOSPHATE CYTIDYLYLTRANSFERASE, CHLOROPLASTIC"/>
    <property type="match status" value="1"/>
</dbReference>
<comment type="pathway">
    <text evidence="2 7">Isoprenoid biosynthesis; isopentenyl diphosphate biosynthesis via DXP pathway; isopentenyl diphosphate from 1-deoxy-D-xylulose 5-phosphate: step 2/6.</text>
</comment>
<accession>A0A853M5I1</accession>
<feature type="site" description="Positions MEP for the nucleophilic attack" evidence="7">
    <location>
        <position position="223"/>
    </location>
</feature>
<organism evidence="8 9">
    <name type="scientific">Mycobacterium colombiense</name>
    <dbReference type="NCBI Taxonomy" id="339268"/>
    <lineage>
        <taxon>Bacteria</taxon>
        <taxon>Bacillati</taxon>
        <taxon>Actinomycetota</taxon>
        <taxon>Actinomycetes</taxon>
        <taxon>Mycobacteriales</taxon>
        <taxon>Mycobacteriaceae</taxon>
        <taxon>Mycobacterium</taxon>
        <taxon>Mycobacterium avium complex (MAC)</taxon>
    </lineage>
</organism>
<comment type="similarity">
    <text evidence="3 7">Belongs to the IspD/TarI cytidylyltransferase family. IspD subfamily.</text>
</comment>
<reference evidence="8 9" key="1">
    <citation type="submission" date="2016-06" db="EMBL/GenBank/DDBJ databases">
        <authorList>
            <person name="Sutton G."/>
            <person name="Brinkac L."/>
            <person name="Sanka R."/>
            <person name="Adams M."/>
            <person name="Lau E."/>
            <person name="Garcia-Basteiro A."/>
            <person name="Lopez-Varela E."/>
            <person name="Palencia S."/>
        </authorList>
    </citation>
    <scope>NUCLEOTIDE SEQUENCE [LARGE SCALE GENOMIC DNA]</scope>
    <source>
        <strain evidence="8 9">1164983.0</strain>
    </source>
</reference>
<dbReference type="SUPFAM" id="SSF53448">
    <property type="entry name" value="Nucleotide-diphospho-sugar transferases"/>
    <property type="match status" value="1"/>
</dbReference>
<evidence type="ECO:0000256" key="6">
    <source>
        <dbReference type="ARBA" id="ARBA00023229"/>
    </source>
</evidence>
<dbReference type="InterPro" id="IPR018294">
    <property type="entry name" value="ISPD_synthase_CS"/>
</dbReference>
<dbReference type="PROSITE" id="PS01295">
    <property type="entry name" value="ISPD"/>
    <property type="match status" value="1"/>
</dbReference>
<dbReference type="PANTHER" id="PTHR32125:SF4">
    <property type="entry name" value="2-C-METHYL-D-ERYTHRITOL 4-PHOSPHATE CYTIDYLYLTRANSFERASE, CHLOROPLASTIC"/>
    <property type="match status" value="1"/>
</dbReference>
<comment type="caution">
    <text evidence="8">The sequence shown here is derived from an EMBL/GenBank/DDBJ whole genome shotgun (WGS) entry which is preliminary data.</text>
</comment>
<dbReference type="UniPathway" id="UPA00056">
    <property type="reaction ID" value="UER00093"/>
</dbReference>
<keyword evidence="4 7" id="KW-0808">Transferase</keyword>
<protein>
    <recommendedName>
        <fullName evidence="7">2-C-methyl-D-erythritol 4-phosphate cytidylyltransferase</fullName>
        <ecNumber evidence="7">2.7.7.60</ecNumber>
    </recommendedName>
    <alternativeName>
        <fullName evidence="7">4-diphosphocytidyl-2C-methyl-D-erythritol synthase</fullName>
    </alternativeName>
    <alternativeName>
        <fullName evidence="7">MEP cytidylyltransferase</fullName>
        <shortName evidence="7">MCT</shortName>
    </alternativeName>
</protein>
<dbReference type="InterPro" id="IPR001228">
    <property type="entry name" value="IspD"/>
</dbReference>
<dbReference type="GO" id="GO:0019288">
    <property type="term" value="P:isopentenyl diphosphate biosynthetic process, methylerythritol 4-phosphate pathway"/>
    <property type="evidence" value="ECO:0007669"/>
    <property type="project" value="UniProtKB-UniRule"/>
</dbReference>
<evidence type="ECO:0000256" key="3">
    <source>
        <dbReference type="ARBA" id="ARBA00009789"/>
    </source>
</evidence>
<evidence type="ECO:0000256" key="1">
    <source>
        <dbReference type="ARBA" id="ARBA00001282"/>
    </source>
</evidence>
<dbReference type="EC" id="2.7.7.60" evidence="7"/>
<feature type="site" description="Positions MEP for the nucleophilic attack" evidence="7">
    <location>
        <position position="166"/>
    </location>
</feature>
<evidence type="ECO:0000256" key="4">
    <source>
        <dbReference type="ARBA" id="ARBA00022679"/>
    </source>
</evidence>
<sequence>MAPETGTSGKVVAVVPAAGSGERLAAGIPKAFCLVDGRTLLQRAVAGLLDSEVVDHVVVAVPADRVDEAEQVLSGHVGAGQATVVAGGPDRTESVHLALAALASLSAPPEFVLVHDAARALTPPALITRVVEALRAGHDAVVPALRLHDTIKAVDANGVVLGTPERAGLRAVQTPQGFATELLLRAYGAYQTGGGAGFTDDASLVEHVGGQVQVVDGDPLAFKITTQLDLLLAETVVRG</sequence>
<dbReference type="InterPro" id="IPR050088">
    <property type="entry name" value="IspD/TarI_cytidylyltransf_bact"/>
</dbReference>
<dbReference type="AlphaFoldDB" id="A0A853M5I1"/>